<proteinExistence type="predicted"/>
<organism evidence="2 3">
    <name type="scientific">Brachionus calyciflorus</name>
    <dbReference type="NCBI Taxonomy" id="104777"/>
    <lineage>
        <taxon>Eukaryota</taxon>
        <taxon>Metazoa</taxon>
        <taxon>Spiralia</taxon>
        <taxon>Gnathifera</taxon>
        <taxon>Rotifera</taxon>
        <taxon>Eurotatoria</taxon>
        <taxon>Monogononta</taxon>
        <taxon>Pseudotrocha</taxon>
        <taxon>Ploima</taxon>
        <taxon>Brachionidae</taxon>
        <taxon>Brachionus</taxon>
    </lineage>
</organism>
<dbReference type="EMBL" id="CAJNOC010011286">
    <property type="protein sequence ID" value="CAF1147030.1"/>
    <property type="molecule type" value="Genomic_DNA"/>
</dbReference>
<gene>
    <name evidence="2" type="ORF">OXX778_LOCUS23142</name>
</gene>
<name>A0A814SEK8_9BILA</name>
<dbReference type="InterPro" id="IPR006580">
    <property type="entry name" value="Znf_TTF"/>
</dbReference>
<reference evidence="2" key="1">
    <citation type="submission" date="2021-02" db="EMBL/GenBank/DDBJ databases">
        <authorList>
            <person name="Nowell W R."/>
        </authorList>
    </citation>
    <scope>NUCLEOTIDE SEQUENCE</scope>
    <source>
        <strain evidence="2">Ploen Becks lab</strain>
    </source>
</reference>
<feature type="non-terminal residue" evidence="2">
    <location>
        <position position="1"/>
    </location>
</feature>
<dbReference type="Pfam" id="PF25431">
    <property type="entry name" value="zf-C17orf113"/>
    <property type="match status" value="1"/>
</dbReference>
<evidence type="ECO:0000259" key="1">
    <source>
        <dbReference type="SMART" id="SM00597"/>
    </source>
</evidence>
<feature type="domain" description="TTF-type" evidence="1">
    <location>
        <begin position="126"/>
        <end position="213"/>
    </location>
</feature>
<keyword evidence="3" id="KW-1185">Reference proteome</keyword>
<dbReference type="InterPro" id="IPR057456">
    <property type="entry name" value="Znf_C17orf113"/>
</dbReference>
<dbReference type="PANTHER" id="PTHR45749">
    <property type="match status" value="1"/>
</dbReference>
<accession>A0A814SEK8</accession>
<evidence type="ECO:0000313" key="2">
    <source>
        <dbReference type="EMBL" id="CAF1147030.1"/>
    </source>
</evidence>
<sequence length="259" mass="30459">QLVANPKIVLNEDNLEFCLDVPDGWAYYVMDVDKNRIEESYEKANKTFYKFKSQKINHLRHFYVKSSLVETEEFGSRDSPSETCSDRLEESATQNIIEDVNKSKTENVDSFFPNQPVNIKTPLDHNNRRFLLSWYSFYKWLEYDHKNDRAFCFCCIHFGSGEAKKDNFVTSGFKNWKHATERFKEHESSLFHKIADIKWLERRKNSKSVALLINDQHKAEIEFNRVNLSKIIKIVIFLAKQGIPFRGHSESLESSNRGN</sequence>
<evidence type="ECO:0000313" key="3">
    <source>
        <dbReference type="Proteomes" id="UP000663879"/>
    </source>
</evidence>
<dbReference type="AlphaFoldDB" id="A0A814SEK8"/>
<dbReference type="SMART" id="SM00597">
    <property type="entry name" value="ZnF_TTF"/>
    <property type="match status" value="1"/>
</dbReference>
<feature type="non-terminal residue" evidence="2">
    <location>
        <position position="259"/>
    </location>
</feature>
<comment type="caution">
    <text evidence="2">The sequence shown here is derived from an EMBL/GenBank/DDBJ whole genome shotgun (WGS) entry which is preliminary data.</text>
</comment>
<dbReference type="PANTHER" id="PTHR45749:SF21">
    <property type="entry name" value="DUF4371 DOMAIN-CONTAINING PROTEIN"/>
    <property type="match status" value="1"/>
</dbReference>
<dbReference type="Proteomes" id="UP000663879">
    <property type="component" value="Unassembled WGS sequence"/>
</dbReference>
<dbReference type="OrthoDB" id="10063859at2759"/>
<protein>
    <recommendedName>
        <fullName evidence="1">TTF-type domain-containing protein</fullName>
    </recommendedName>
</protein>